<proteinExistence type="inferred from homology"/>
<dbReference type="PANTHER" id="PTHR30041:SF8">
    <property type="entry name" value="PROTEIN YFFB"/>
    <property type="match status" value="1"/>
</dbReference>
<organism evidence="3 4">
    <name type="scientific">Methylocystis borbori</name>
    <dbReference type="NCBI Taxonomy" id="3118750"/>
    <lineage>
        <taxon>Bacteria</taxon>
        <taxon>Pseudomonadati</taxon>
        <taxon>Pseudomonadota</taxon>
        <taxon>Alphaproteobacteria</taxon>
        <taxon>Hyphomicrobiales</taxon>
        <taxon>Methylocystaceae</taxon>
        <taxon>Methylocystis</taxon>
    </lineage>
</organism>
<dbReference type="SUPFAM" id="SSF52833">
    <property type="entry name" value="Thioredoxin-like"/>
    <property type="match status" value="1"/>
</dbReference>
<dbReference type="Proteomes" id="UP001350748">
    <property type="component" value="Unassembled WGS sequence"/>
</dbReference>
<dbReference type="EMBL" id="JAZHYN010000025">
    <property type="protein sequence ID" value="MEF3366813.1"/>
    <property type="molecule type" value="Genomic_DNA"/>
</dbReference>
<dbReference type="RefSeq" id="WP_332081832.1">
    <property type="nucleotide sequence ID" value="NZ_JAZHYN010000025.1"/>
</dbReference>
<accession>A0ABU7XHG0</accession>
<dbReference type="PANTHER" id="PTHR30041">
    <property type="entry name" value="ARSENATE REDUCTASE"/>
    <property type="match status" value="1"/>
</dbReference>
<protein>
    <submittedName>
        <fullName evidence="3">ArsC/Spx/MgsR family protein</fullName>
    </submittedName>
</protein>
<dbReference type="InterPro" id="IPR006503">
    <property type="entry name" value="Nase-assoc"/>
</dbReference>
<reference evidence="3 4" key="1">
    <citation type="submission" date="2024-02" db="EMBL/GenBank/DDBJ databases">
        <authorList>
            <person name="Grouzdev D."/>
        </authorList>
    </citation>
    <scope>NUCLEOTIDE SEQUENCE [LARGE SCALE GENOMIC DNA]</scope>
    <source>
        <strain evidence="3 4">9N</strain>
    </source>
</reference>
<sequence>MTHVIFYEKPGCASNARQKALLIASGHDLDVRDLLAEPWSPSSLRPYFGEKPVREWFNAASPRVKSGEVNPDAVTPQEALVMMIVDPLLIRRPLMRVGAHCEAGFDQEAVHAWIGLKPVEKRVTDSCSRAASDISEVA</sequence>
<evidence type="ECO:0000313" key="3">
    <source>
        <dbReference type="EMBL" id="MEF3366813.1"/>
    </source>
</evidence>
<dbReference type="InterPro" id="IPR036249">
    <property type="entry name" value="Thioredoxin-like_sf"/>
</dbReference>
<dbReference type="Gene3D" id="3.40.30.10">
    <property type="entry name" value="Glutaredoxin"/>
    <property type="match status" value="1"/>
</dbReference>
<comment type="similarity">
    <text evidence="1 2">Belongs to the ArsC family.</text>
</comment>
<dbReference type="NCBIfam" id="TIGR01616">
    <property type="entry name" value="nitro_assoc"/>
    <property type="match status" value="1"/>
</dbReference>
<dbReference type="PROSITE" id="PS51353">
    <property type="entry name" value="ARSC"/>
    <property type="match status" value="1"/>
</dbReference>
<dbReference type="Pfam" id="PF03960">
    <property type="entry name" value="ArsC"/>
    <property type="match status" value="1"/>
</dbReference>
<dbReference type="CDD" id="cd03033">
    <property type="entry name" value="ArsC_15kD"/>
    <property type="match status" value="1"/>
</dbReference>
<evidence type="ECO:0000256" key="1">
    <source>
        <dbReference type="ARBA" id="ARBA00007198"/>
    </source>
</evidence>
<comment type="caution">
    <text evidence="3">The sequence shown here is derived from an EMBL/GenBank/DDBJ whole genome shotgun (WGS) entry which is preliminary data.</text>
</comment>
<dbReference type="InterPro" id="IPR006660">
    <property type="entry name" value="Arsenate_reductase-like"/>
</dbReference>
<gene>
    <name evidence="3" type="ORF">V3H18_09735</name>
</gene>
<keyword evidence="4" id="KW-1185">Reference proteome</keyword>
<evidence type="ECO:0000313" key="4">
    <source>
        <dbReference type="Proteomes" id="UP001350748"/>
    </source>
</evidence>
<evidence type="ECO:0000256" key="2">
    <source>
        <dbReference type="PROSITE-ProRule" id="PRU01282"/>
    </source>
</evidence>
<name>A0ABU7XHG0_9HYPH</name>